<feature type="compositionally biased region" description="Low complexity" evidence="2">
    <location>
        <begin position="358"/>
        <end position="369"/>
    </location>
</feature>
<feature type="compositionally biased region" description="Polar residues" evidence="2">
    <location>
        <begin position="307"/>
        <end position="317"/>
    </location>
</feature>
<dbReference type="AlphaFoldDB" id="A0AAV6FS75"/>
<feature type="coiled-coil region" evidence="1">
    <location>
        <begin position="51"/>
        <end position="107"/>
    </location>
</feature>
<organism evidence="3 4">
    <name type="scientific">Alosa alosa</name>
    <name type="common">allis shad</name>
    <dbReference type="NCBI Taxonomy" id="278164"/>
    <lineage>
        <taxon>Eukaryota</taxon>
        <taxon>Metazoa</taxon>
        <taxon>Chordata</taxon>
        <taxon>Craniata</taxon>
        <taxon>Vertebrata</taxon>
        <taxon>Euteleostomi</taxon>
        <taxon>Actinopterygii</taxon>
        <taxon>Neopterygii</taxon>
        <taxon>Teleostei</taxon>
        <taxon>Clupei</taxon>
        <taxon>Clupeiformes</taxon>
        <taxon>Clupeoidei</taxon>
        <taxon>Clupeidae</taxon>
        <taxon>Alosa</taxon>
    </lineage>
</organism>
<feature type="region of interest" description="Disordered" evidence="2">
    <location>
        <begin position="161"/>
        <end position="180"/>
    </location>
</feature>
<name>A0AAV6FS75_9TELE</name>
<accession>A0AAV6FS75</accession>
<feature type="region of interest" description="Disordered" evidence="2">
    <location>
        <begin position="294"/>
        <end position="408"/>
    </location>
</feature>
<reference evidence="3" key="1">
    <citation type="submission" date="2020-10" db="EMBL/GenBank/DDBJ databases">
        <title>Chromosome-scale genome assembly of the Allis shad, Alosa alosa.</title>
        <authorList>
            <person name="Margot Z."/>
            <person name="Christophe K."/>
            <person name="Cabau C."/>
            <person name="Louis A."/>
            <person name="Berthelot C."/>
            <person name="Parey E."/>
            <person name="Roest Crollius H."/>
            <person name="Montfort J."/>
            <person name="Robinson-Rechavi M."/>
            <person name="Bucao C."/>
            <person name="Bouchez O."/>
            <person name="Gislard M."/>
            <person name="Lluch J."/>
            <person name="Milhes M."/>
            <person name="Lampietro C."/>
            <person name="Lopez Roques C."/>
            <person name="Donnadieu C."/>
            <person name="Braasch I."/>
            <person name="Desvignes T."/>
            <person name="Postlethwait J."/>
            <person name="Bobe J."/>
            <person name="Guiguen Y."/>
        </authorList>
    </citation>
    <scope>NUCLEOTIDE SEQUENCE</scope>
    <source>
        <strain evidence="3">M-15738</strain>
        <tissue evidence="3">Blood</tissue>
    </source>
</reference>
<proteinExistence type="predicted"/>
<evidence type="ECO:0000256" key="2">
    <source>
        <dbReference type="SAM" id="MobiDB-lite"/>
    </source>
</evidence>
<feature type="compositionally biased region" description="Polar residues" evidence="2">
    <location>
        <begin position="393"/>
        <end position="407"/>
    </location>
</feature>
<evidence type="ECO:0000313" key="3">
    <source>
        <dbReference type="EMBL" id="KAG5265568.1"/>
    </source>
</evidence>
<protein>
    <submittedName>
        <fullName evidence="3">Uncharacterized protein</fullName>
    </submittedName>
</protein>
<evidence type="ECO:0000256" key="1">
    <source>
        <dbReference type="SAM" id="Coils"/>
    </source>
</evidence>
<dbReference type="Proteomes" id="UP000823561">
    <property type="component" value="Chromosome 19"/>
</dbReference>
<evidence type="ECO:0000313" key="4">
    <source>
        <dbReference type="Proteomes" id="UP000823561"/>
    </source>
</evidence>
<sequence>MKSWVMEWTEKGQQYNREDMELLREEMEILKKKAVLPHRQDWRTGLEKVWVSEEKEECVRERRKMADRENERKREMDNERVRMTMRVEDLERLVRELERRLRERHASEYVSGHGQEDRLRQMEAMFLRKLEKLEQTLDTRVIITKEENNTYMMEAWAKNASGEGHNDEKLPPTKPPVVGKGESAEIMARLQKTERAIKEMDVRIMEKDKILKDKEIQMMRKDQILRDMELQMKKKDQILKDMAFQMKEKDELLQRQGAEYRSKLEMIEQQVRELTAANSTRNKQWCSSVASLRTNMDDETTDEERQSWTSTGLGSSCSKRRNGKSRKVAARRSAKTRSPRESNTERMRSSRSQQCDTSADSDISSIASAEPRSLAEKSMAASERVSERLADSRPQTRTSLDKTSVGSAASLAKVALGADAGQGEKGKSWKRAFGGLFKKKT</sequence>
<keyword evidence="1" id="KW-0175">Coiled coil</keyword>
<feature type="compositionally biased region" description="Basic and acidic residues" evidence="2">
    <location>
        <begin position="338"/>
        <end position="348"/>
    </location>
</feature>
<comment type="caution">
    <text evidence="3">The sequence shown here is derived from an EMBL/GenBank/DDBJ whole genome shotgun (WGS) entry which is preliminary data.</text>
</comment>
<dbReference type="EMBL" id="JADWDJ010000019">
    <property type="protein sequence ID" value="KAG5265568.1"/>
    <property type="molecule type" value="Genomic_DNA"/>
</dbReference>
<feature type="compositionally biased region" description="Basic residues" evidence="2">
    <location>
        <begin position="318"/>
        <end position="337"/>
    </location>
</feature>
<keyword evidence="4" id="KW-1185">Reference proteome</keyword>
<gene>
    <name evidence="3" type="ORF">AALO_G00243940</name>
</gene>